<accession>A0A1E3BE91</accession>
<protein>
    <submittedName>
        <fullName evidence="1">Uncharacterized protein</fullName>
    </submittedName>
</protein>
<name>A0A1E3BE91_ASPCR</name>
<dbReference type="VEuPathDB" id="FungiDB:SI65_05910"/>
<dbReference type="EMBL" id="JXNT01000005">
    <property type="protein sequence ID" value="ODM19293.1"/>
    <property type="molecule type" value="Genomic_DNA"/>
</dbReference>
<proteinExistence type="predicted"/>
<reference evidence="1 2" key="1">
    <citation type="journal article" date="2016" name="BMC Genomics">
        <title>Comparative genomic and transcriptomic analyses of the Fuzhuan brick tea-fermentation fungus Aspergillus cristatus.</title>
        <authorList>
            <person name="Ge Y."/>
            <person name="Wang Y."/>
            <person name="Liu Y."/>
            <person name="Tan Y."/>
            <person name="Ren X."/>
            <person name="Zhang X."/>
            <person name="Hyde K.D."/>
            <person name="Liu Y."/>
            <person name="Liu Z."/>
        </authorList>
    </citation>
    <scope>NUCLEOTIDE SEQUENCE [LARGE SCALE GENOMIC DNA]</scope>
    <source>
        <strain evidence="1 2">GZAAS20.1005</strain>
    </source>
</reference>
<keyword evidence="2" id="KW-1185">Reference proteome</keyword>
<dbReference type="AlphaFoldDB" id="A0A1E3BE91"/>
<evidence type="ECO:0000313" key="2">
    <source>
        <dbReference type="Proteomes" id="UP000094569"/>
    </source>
</evidence>
<dbReference type="Proteomes" id="UP000094569">
    <property type="component" value="Unassembled WGS sequence"/>
</dbReference>
<gene>
    <name evidence="1" type="ORF">SI65_05910</name>
</gene>
<evidence type="ECO:0000313" key="1">
    <source>
        <dbReference type="EMBL" id="ODM19293.1"/>
    </source>
</evidence>
<sequence>MQDIASLSEETAVVSRLQTIVIVLPSMQETKGPVLLGQEARTFSWMHEWDCRAFKITCAIGRECIKVNAAIDTQLLSEMEGTSLLHRFRSAFLSIENDPSLTIDGLQSTC</sequence>
<comment type="caution">
    <text evidence="1">The sequence shown here is derived from an EMBL/GenBank/DDBJ whole genome shotgun (WGS) entry which is preliminary data.</text>
</comment>
<organism evidence="1 2">
    <name type="scientific">Aspergillus cristatus</name>
    <name type="common">Chinese Fuzhuan brick tea-fermentation fungus</name>
    <name type="synonym">Eurotium cristatum</name>
    <dbReference type="NCBI Taxonomy" id="573508"/>
    <lineage>
        <taxon>Eukaryota</taxon>
        <taxon>Fungi</taxon>
        <taxon>Dikarya</taxon>
        <taxon>Ascomycota</taxon>
        <taxon>Pezizomycotina</taxon>
        <taxon>Eurotiomycetes</taxon>
        <taxon>Eurotiomycetidae</taxon>
        <taxon>Eurotiales</taxon>
        <taxon>Aspergillaceae</taxon>
        <taxon>Aspergillus</taxon>
        <taxon>Aspergillus subgen. Aspergillus</taxon>
    </lineage>
</organism>